<dbReference type="OrthoDB" id="675330at2"/>
<accession>A0A1G7EMI9</accession>
<dbReference type="AlphaFoldDB" id="A0A1G7EMI9"/>
<protein>
    <recommendedName>
        <fullName evidence="4">Sensor of ECF-type sigma factor</fullName>
    </recommendedName>
</protein>
<evidence type="ECO:0000313" key="3">
    <source>
        <dbReference type="Proteomes" id="UP000199109"/>
    </source>
</evidence>
<feature type="signal peptide" evidence="1">
    <location>
        <begin position="1"/>
        <end position="21"/>
    </location>
</feature>
<evidence type="ECO:0000256" key="1">
    <source>
        <dbReference type="SAM" id="SignalP"/>
    </source>
</evidence>
<name>A0A1G7EMI9_9FLAO</name>
<proteinExistence type="predicted"/>
<keyword evidence="3" id="KW-1185">Reference proteome</keyword>
<feature type="chain" id="PRO_5011460774" description="Sensor of ECF-type sigma factor" evidence="1">
    <location>
        <begin position="22"/>
        <end position="146"/>
    </location>
</feature>
<evidence type="ECO:0000313" key="2">
    <source>
        <dbReference type="EMBL" id="SDE64861.1"/>
    </source>
</evidence>
<dbReference type="STRING" id="641691.SAMN05421636_106251"/>
<dbReference type="Proteomes" id="UP000199109">
    <property type="component" value="Unassembled WGS sequence"/>
</dbReference>
<organism evidence="2 3">
    <name type="scientific">Pricia antarctica</name>
    <dbReference type="NCBI Taxonomy" id="641691"/>
    <lineage>
        <taxon>Bacteria</taxon>
        <taxon>Pseudomonadati</taxon>
        <taxon>Bacteroidota</taxon>
        <taxon>Flavobacteriia</taxon>
        <taxon>Flavobacteriales</taxon>
        <taxon>Flavobacteriaceae</taxon>
        <taxon>Pricia</taxon>
    </lineage>
</organism>
<sequence length="146" mass="17510">MNNRTKIMVTSVLLMSSILFAQHKPDKDKIKSLKVAFLTERLDLSSKEAQTFWPIYNEYNEKRDAMHEQKQDRVYRKMGDVENLSEKEAGELIKQYLTFEENEEELDKNFTERISKVISAKKTLLLLRSEYEFKKQLLKQYRHNKE</sequence>
<keyword evidence="1" id="KW-0732">Signal</keyword>
<dbReference type="RefSeq" id="WP_091869485.1">
    <property type="nucleotide sequence ID" value="NZ_FNAO01000006.1"/>
</dbReference>
<reference evidence="2 3" key="1">
    <citation type="submission" date="2016-10" db="EMBL/GenBank/DDBJ databases">
        <authorList>
            <person name="de Groot N.N."/>
        </authorList>
    </citation>
    <scope>NUCLEOTIDE SEQUENCE [LARGE SCALE GENOMIC DNA]</scope>
    <source>
        <strain evidence="2 3">DSM 23421</strain>
    </source>
</reference>
<gene>
    <name evidence="2" type="ORF">SAMN05421636_106251</name>
</gene>
<dbReference type="EMBL" id="FNAO01000006">
    <property type="protein sequence ID" value="SDE64861.1"/>
    <property type="molecule type" value="Genomic_DNA"/>
</dbReference>
<evidence type="ECO:0008006" key="4">
    <source>
        <dbReference type="Google" id="ProtNLM"/>
    </source>
</evidence>